<dbReference type="OrthoDB" id="687730at2759"/>
<keyword evidence="2" id="KW-1133">Transmembrane helix</keyword>
<dbReference type="EMBL" id="CAJVCH010419617">
    <property type="protein sequence ID" value="CAG7818395.1"/>
    <property type="molecule type" value="Genomic_DNA"/>
</dbReference>
<dbReference type="Pfam" id="PF08434">
    <property type="entry name" value="CLCA"/>
    <property type="match status" value="2"/>
</dbReference>
<protein>
    <recommendedName>
        <fullName evidence="3">VWFA domain-containing protein</fullName>
    </recommendedName>
</protein>
<dbReference type="PROSITE" id="PS50234">
    <property type="entry name" value="VWFA"/>
    <property type="match status" value="1"/>
</dbReference>
<dbReference type="Pfam" id="PF13519">
    <property type="entry name" value="VWA_2"/>
    <property type="match status" value="1"/>
</dbReference>
<dbReference type="InterPro" id="IPR002035">
    <property type="entry name" value="VWF_A"/>
</dbReference>
<feature type="transmembrane region" description="Helical" evidence="2">
    <location>
        <begin position="946"/>
        <end position="970"/>
    </location>
</feature>
<keyword evidence="5" id="KW-1185">Reference proteome</keyword>
<evidence type="ECO:0000256" key="2">
    <source>
        <dbReference type="SAM" id="Phobius"/>
    </source>
</evidence>
<feature type="compositionally biased region" description="Low complexity" evidence="1">
    <location>
        <begin position="1018"/>
        <end position="1032"/>
    </location>
</feature>
<evidence type="ECO:0000313" key="4">
    <source>
        <dbReference type="EMBL" id="CAG7818395.1"/>
    </source>
</evidence>
<gene>
    <name evidence="4" type="ORF">AFUS01_LOCUS28901</name>
</gene>
<dbReference type="CDD" id="cd00198">
    <property type="entry name" value="vWFA"/>
    <property type="match status" value="1"/>
</dbReference>
<dbReference type="InterPro" id="IPR013642">
    <property type="entry name" value="CLCA_N"/>
</dbReference>
<name>A0A8J2PKQ6_9HEXA</name>
<keyword evidence="2" id="KW-0812">Transmembrane</keyword>
<evidence type="ECO:0000259" key="3">
    <source>
        <dbReference type="PROSITE" id="PS50234"/>
    </source>
</evidence>
<sequence>MTCSLSSFHFAPILSFYFRRLVEVDILEGEAPRKISYKGIFTSASDYLRKATDGRVYFHRVVIVVPPMWDTRACGRVLPVGSFTSRSSYNDATIRIGTEHPVFGYLPWTQQSRGCGLGGDFISVGYHYILQFNETENSISGPGIEQEHSYGYGPAYSTTPTGFDAVPTERAFVHEWAKYRYGIFEEIGFTNDPIYPVNYTENNERKPTACSNSPLRGNWSGGCDESWNNERPNNRSATCKFTPASGYSHDNDRITSSIMSFPQLRNVRFFCDDTTHNRKAPTKQNFLCEGKSTAEVIYGHPDFRQLGFRDPSLSVPTPEFIVKQITQPRFVLLVEETGNMNLRDVWKFLKLAVRKFIKYDLPTGSQIGLITVSTNDVRVLANMTSLQSNTLRRALADKLPNYPNVDAGGNIALRRGIFAAVDVLKRNQQRAAGSVIILVSQGTVSNVDLEASLDLLRQEEVTLAGIEYPSLGDGKISILSDGTNGPHFVIRETGVGPTTHMSTYVQLINALMMIQKFFTEDVAASWPTMIHQAEYKGDSRAYIESNFSFEATAAQSPAEFFIYTSNPNDPKINSVELTSPNGAKFTTQLSDLHDINVIKIDAVINEPGVWRYRIERLADSHQSHFVQVVTKSTSEDLSVQLYTNVPTDRVANLSATPLILYVEVKRQNSPVIDADVEALIVTGNKKWTVRLLDNGNGDPDVTRGDGVYSRYFIVPSGVTATALEISSRIVVNPYRAKFIVVDQDPAVSKSLNPPLAQPCCGSFIAPADPKQQYKIVPFGERSSNSVTLKISDIPPIGFYPPGRIGDLTLGSMDPSNLMAELRWTAPGEDFDQGVVASYQVFYTVDKVNENWALLMEFTADLEAGVQDNVTITLPSHGSYKVSMRGVDFYSKTGKMSNILKLSIYLPPKELDHTNNPNALGTGSGNSLSSTGSTMAPSTDDFSKYELLIIIICGVIFIILLGGLIVVLLYCRKVGSSQRKSSKKNPGDTKISAITDSKSPIHWSASELLGEHEKTQRHSLYGGSVSPGSGSDPSKGHPGRHHGASPPHDLNILPGSEYVATSSRSRSSPDSYDDPDSPTPVPVSVRNRADYAICIDRDARNSDSRNSYGHPHYQTPQNNGGLMTGGGVHHPHFNGYVNAAAMNVVNPVNGRFSTVMNSSTSSNSPLPPPPHNASHLMHYDPEIQGSMSSVNSKKRNITMV</sequence>
<evidence type="ECO:0000256" key="1">
    <source>
        <dbReference type="SAM" id="MobiDB-lite"/>
    </source>
</evidence>
<comment type="caution">
    <text evidence="4">The sequence shown here is derived from an EMBL/GenBank/DDBJ whole genome shotgun (WGS) entry which is preliminary data.</text>
</comment>
<feature type="domain" description="VWFA" evidence="3">
    <location>
        <begin position="329"/>
        <end position="474"/>
    </location>
</feature>
<evidence type="ECO:0000313" key="5">
    <source>
        <dbReference type="Proteomes" id="UP000708208"/>
    </source>
</evidence>
<proteinExistence type="predicted"/>
<feature type="region of interest" description="Disordered" evidence="1">
    <location>
        <begin position="1155"/>
        <end position="1174"/>
    </location>
</feature>
<dbReference type="Proteomes" id="UP000708208">
    <property type="component" value="Unassembled WGS sequence"/>
</dbReference>
<organism evidence="4 5">
    <name type="scientific">Allacma fusca</name>
    <dbReference type="NCBI Taxonomy" id="39272"/>
    <lineage>
        <taxon>Eukaryota</taxon>
        <taxon>Metazoa</taxon>
        <taxon>Ecdysozoa</taxon>
        <taxon>Arthropoda</taxon>
        <taxon>Hexapoda</taxon>
        <taxon>Collembola</taxon>
        <taxon>Symphypleona</taxon>
        <taxon>Sminthuridae</taxon>
        <taxon>Allacma</taxon>
    </lineage>
</organism>
<reference evidence="4" key="1">
    <citation type="submission" date="2021-06" db="EMBL/GenBank/DDBJ databases">
        <authorList>
            <person name="Hodson N. C."/>
            <person name="Mongue J. A."/>
            <person name="Jaron S. K."/>
        </authorList>
    </citation>
    <scope>NUCLEOTIDE SEQUENCE</scope>
</reference>
<keyword evidence="2" id="KW-0472">Membrane</keyword>
<feature type="region of interest" description="Disordered" evidence="1">
    <location>
        <begin position="1014"/>
        <end position="1083"/>
    </location>
</feature>
<accession>A0A8J2PKQ6</accession>
<dbReference type="AlphaFoldDB" id="A0A8J2PKQ6"/>